<dbReference type="PROSITE" id="PS51186">
    <property type="entry name" value="GNAT"/>
    <property type="match status" value="1"/>
</dbReference>
<feature type="region of interest" description="Disordered" evidence="1">
    <location>
        <begin position="383"/>
        <end position="424"/>
    </location>
</feature>
<keyword evidence="4" id="KW-1185">Reference proteome</keyword>
<name>A0ABW3NZX9_9SPHN</name>
<feature type="domain" description="N-acetyltransferase" evidence="2">
    <location>
        <begin position="218"/>
        <end position="362"/>
    </location>
</feature>
<evidence type="ECO:0000256" key="1">
    <source>
        <dbReference type="SAM" id="MobiDB-lite"/>
    </source>
</evidence>
<dbReference type="RefSeq" id="WP_380909762.1">
    <property type="nucleotide sequence ID" value="NZ_JBHTLS010000100.1"/>
</dbReference>
<reference evidence="4" key="1">
    <citation type="journal article" date="2019" name="Int. J. Syst. Evol. Microbiol.">
        <title>The Global Catalogue of Microorganisms (GCM) 10K type strain sequencing project: providing services to taxonomists for standard genome sequencing and annotation.</title>
        <authorList>
            <consortium name="The Broad Institute Genomics Platform"/>
            <consortium name="The Broad Institute Genome Sequencing Center for Infectious Disease"/>
            <person name="Wu L."/>
            <person name="Ma J."/>
        </authorList>
    </citation>
    <scope>NUCLEOTIDE SEQUENCE [LARGE SCALE GENOMIC DNA]</scope>
    <source>
        <strain evidence="4">CCUG 54329</strain>
    </source>
</reference>
<feature type="compositionally biased region" description="Polar residues" evidence="1">
    <location>
        <begin position="415"/>
        <end position="424"/>
    </location>
</feature>
<organism evidence="3 4">
    <name type="scientific">Sphingobium olei</name>
    <dbReference type="NCBI Taxonomy" id="420955"/>
    <lineage>
        <taxon>Bacteria</taxon>
        <taxon>Pseudomonadati</taxon>
        <taxon>Pseudomonadota</taxon>
        <taxon>Alphaproteobacteria</taxon>
        <taxon>Sphingomonadales</taxon>
        <taxon>Sphingomonadaceae</taxon>
        <taxon>Sphingobium</taxon>
    </lineage>
</organism>
<dbReference type="InterPro" id="IPR000182">
    <property type="entry name" value="GNAT_dom"/>
</dbReference>
<evidence type="ECO:0000313" key="3">
    <source>
        <dbReference type="EMBL" id="MFD1104455.1"/>
    </source>
</evidence>
<evidence type="ECO:0000259" key="2">
    <source>
        <dbReference type="PROSITE" id="PS51186"/>
    </source>
</evidence>
<dbReference type="Pfam" id="PF00583">
    <property type="entry name" value="Acetyltransf_1"/>
    <property type="match status" value="1"/>
</dbReference>
<dbReference type="CDD" id="cd04301">
    <property type="entry name" value="NAT_SF"/>
    <property type="match status" value="1"/>
</dbReference>
<accession>A0ABW3NZX9</accession>
<dbReference type="Gene3D" id="3.40.630.30">
    <property type="match status" value="1"/>
</dbReference>
<gene>
    <name evidence="3" type="ORF">ACFQ24_06160</name>
</gene>
<proteinExistence type="predicted"/>
<protein>
    <submittedName>
        <fullName evidence="3">GNAT family N-acetyltransferase</fullName>
    </submittedName>
</protein>
<comment type="caution">
    <text evidence="3">The sequence shown here is derived from an EMBL/GenBank/DDBJ whole genome shotgun (WGS) entry which is preliminary data.</text>
</comment>
<dbReference type="SUPFAM" id="SSF55729">
    <property type="entry name" value="Acyl-CoA N-acyltransferases (Nat)"/>
    <property type="match status" value="1"/>
</dbReference>
<dbReference type="Proteomes" id="UP001597203">
    <property type="component" value="Unassembled WGS sequence"/>
</dbReference>
<sequence length="424" mass="46884">MYQANIQAAAINGFHTMAFSERVQRLCATGVERVSVTRPASSEEALAALAVARIHLGGLVSDDVAAAAIAHNPDIFHLVGERGERADRPAFLAYLPLNRRGAWALVNQQFSGMRPDLTMVCRADERPHAIYIWLIFAPGTLTPTLRALAPLLGRVAPEGCPLFTRGVTGHTSRLFPAMGFVEARAAYPNAAADLLGLSPRSGFPVFENDAVARAAGAITVRVARTMEDMLKCFTIRSATYMAEQDCPFDEEFDGNDFCATHFLGEIDGEPAGCIRVRYFADFVKFERLAVRHEFRNSRLSFRLVREAIDHCRRKGYLKAYGHSRSDLVRFWGIFGFRAIAGRPHFTFSEVEYVELEASLAATQDRLVIGVDPYMLIRPEGDWDRPGPLDRSSSRPASIGPRRRNHGPSIERKAQDLTSSSLASV</sequence>
<dbReference type="EMBL" id="JBHTLS010000100">
    <property type="protein sequence ID" value="MFD1104455.1"/>
    <property type="molecule type" value="Genomic_DNA"/>
</dbReference>
<dbReference type="InterPro" id="IPR016181">
    <property type="entry name" value="Acyl_CoA_acyltransferase"/>
</dbReference>
<evidence type="ECO:0000313" key="4">
    <source>
        <dbReference type="Proteomes" id="UP001597203"/>
    </source>
</evidence>